<dbReference type="EMBL" id="WEGJ01000012">
    <property type="protein sequence ID" value="MQY13339.1"/>
    <property type="molecule type" value="Genomic_DNA"/>
</dbReference>
<feature type="region of interest" description="Disordered" evidence="5">
    <location>
        <begin position="65"/>
        <end position="88"/>
    </location>
</feature>
<sequence length="387" mass="43141">MTSFLRRVDRLWRAGRMWRTDHIGRGGVFERAGFLGRPGPGLSVAGALIVVLVLVLFACSGGEPSADPADEAGGPGASEELPPVGPPHKKDVVDPDGVYFGVAPFHAPARATTEAVYRAAKVRPRIIEYYQRWDKPFSPADAQLAYDQGALPLLTWEPWGGAAGRAKDQPRYALKKIASGDFDLYIIRVAEQMKRFGRPVVLRFAHEMNGDWYPWSERNSGNARGDYVKAYRHVHDLFRTTGATEVIWAWSPNILRGAPGVDLRSLYPGDEYVDWIGLDGYGFGHKTATEVLQPTTDELRSFTRKPILLTETGSSPGPQQPGWTADLFRWIERTPNVIGFVWFQHSKDEGGQYDYRFDIDPATKSAFRKGLASLDLTPWPVTDVKPR</sequence>
<evidence type="ECO:0000256" key="1">
    <source>
        <dbReference type="ARBA" id="ARBA00007754"/>
    </source>
</evidence>
<organism evidence="7 8">
    <name type="scientific">Streptomyces smaragdinus</name>
    <dbReference type="NCBI Taxonomy" id="2585196"/>
    <lineage>
        <taxon>Bacteria</taxon>
        <taxon>Bacillati</taxon>
        <taxon>Actinomycetota</taxon>
        <taxon>Actinomycetes</taxon>
        <taxon>Kitasatosporales</taxon>
        <taxon>Streptomycetaceae</taxon>
        <taxon>Streptomyces</taxon>
    </lineage>
</organism>
<keyword evidence="2 4" id="KW-0378">Hydrolase</keyword>
<comment type="caution">
    <text evidence="7">The sequence shown here is derived from an EMBL/GenBank/DDBJ whole genome shotgun (WGS) entry which is preliminary data.</text>
</comment>
<evidence type="ECO:0000313" key="7">
    <source>
        <dbReference type="EMBL" id="MQY13339.1"/>
    </source>
</evidence>
<evidence type="ECO:0000256" key="4">
    <source>
        <dbReference type="PROSITE-ProRule" id="PRU01100"/>
    </source>
</evidence>
<feature type="active site" description="Nucleophile" evidence="4">
    <location>
        <position position="311"/>
    </location>
</feature>
<dbReference type="GO" id="GO:0016985">
    <property type="term" value="F:mannan endo-1,4-beta-mannosidase activity"/>
    <property type="evidence" value="ECO:0007669"/>
    <property type="project" value="InterPro"/>
</dbReference>
<keyword evidence="8" id="KW-1185">Reference proteome</keyword>
<dbReference type="InterPro" id="IPR017853">
    <property type="entry name" value="GH"/>
</dbReference>
<dbReference type="InterPro" id="IPR000805">
    <property type="entry name" value="Glyco_hydro_26"/>
</dbReference>
<reference evidence="7 8" key="1">
    <citation type="submission" date="2019-10" db="EMBL/GenBank/DDBJ databases">
        <title>Streptomyces smaragdinus sp. nov. and Streptomyces fabii sp. nov., isolated from the gut of fungus growing-termite Macrotermes natalensis.</title>
        <authorList>
            <person name="Schwitalla J."/>
            <person name="Benndorf R."/>
            <person name="Martin K."/>
            <person name="De Beer W."/>
            <person name="Kaster A.-K."/>
            <person name="Vollmers J."/>
            <person name="Poulsen M."/>
            <person name="Beemelmanns C."/>
        </authorList>
    </citation>
    <scope>NUCLEOTIDE SEQUENCE [LARGE SCALE GENOMIC DNA]</scope>
    <source>
        <strain evidence="7 8">RB5</strain>
    </source>
</reference>
<protein>
    <recommendedName>
        <fullName evidence="6">GH26 domain-containing protein</fullName>
    </recommendedName>
</protein>
<dbReference type="OrthoDB" id="9816550at2"/>
<comment type="similarity">
    <text evidence="1 4">Belongs to the glycosyl hydrolase 26 family.</text>
</comment>
<dbReference type="PANTHER" id="PTHR40079">
    <property type="entry name" value="MANNAN ENDO-1,4-BETA-MANNOSIDASE E-RELATED"/>
    <property type="match status" value="1"/>
</dbReference>
<dbReference type="SUPFAM" id="SSF51445">
    <property type="entry name" value="(Trans)glycosidases"/>
    <property type="match status" value="1"/>
</dbReference>
<evidence type="ECO:0000256" key="2">
    <source>
        <dbReference type="ARBA" id="ARBA00022801"/>
    </source>
</evidence>
<dbReference type="Gene3D" id="3.20.20.80">
    <property type="entry name" value="Glycosidases"/>
    <property type="match status" value="1"/>
</dbReference>
<evidence type="ECO:0000259" key="6">
    <source>
        <dbReference type="PROSITE" id="PS51764"/>
    </source>
</evidence>
<gene>
    <name evidence="7" type="ORF">SRB5_34840</name>
</gene>
<accession>A0A7K0CIM2</accession>
<feature type="active site" description="Proton donor" evidence="4">
    <location>
        <position position="207"/>
    </location>
</feature>
<evidence type="ECO:0000313" key="8">
    <source>
        <dbReference type="Proteomes" id="UP000466345"/>
    </source>
</evidence>
<evidence type="ECO:0000256" key="3">
    <source>
        <dbReference type="ARBA" id="ARBA00023295"/>
    </source>
</evidence>
<evidence type="ECO:0000256" key="5">
    <source>
        <dbReference type="SAM" id="MobiDB-lite"/>
    </source>
</evidence>
<name>A0A7K0CIM2_9ACTN</name>
<dbReference type="Pfam" id="PF02156">
    <property type="entry name" value="Glyco_hydro_26"/>
    <property type="match status" value="1"/>
</dbReference>
<dbReference type="PANTHER" id="PTHR40079:SF4">
    <property type="entry name" value="GH26 DOMAIN-CONTAINING PROTEIN-RELATED"/>
    <property type="match status" value="1"/>
</dbReference>
<feature type="domain" description="GH26" evidence="6">
    <location>
        <begin position="75"/>
        <end position="367"/>
    </location>
</feature>
<dbReference type="PROSITE" id="PS51764">
    <property type="entry name" value="GH26"/>
    <property type="match status" value="1"/>
</dbReference>
<dbReference type="PRINTS" id="PR00739">
    <property type="entry name" value="GLHYDRLASE26"/>
</dbReference>
<dbReference type="GO" id="GO:0006080">
    <property type="term" value="P:substituted mannan metabolic process"/>
    <property type="evidence" value="ECO:0007669"/>
    <property type="project" value="InterPro"/>
</dbReference>
<keyword evidence="3 4" id="KW-0326">Glycosidase</keyword>
<dbReference type="InterPro" id="IPR022790">
    <property type="entry name" value="GH26_dom"/>
</dbReference>
<proteinExistence type="inferred from homology"/>
<dbReference type="AlphaFoldDB" id="A0A7K0CIM2"/>
<dbReference type="Proteomes" id="UP000466345">
    <property type="component" value="Unassembled WGS sequence"/>
</dbReference>